<evidence type="ECO:0000313" key="1">
    <source>
        <dbReference type="EMBL" id="CAB4192862.1"/>
    </source>
</evidence>
<sequence length="65" mass="7437">MTIDDIICMLESAESNERGFAILNNCRVTRDELKEIARKQSVHIPRWCGKYDAKVKIISSIVGRN</sequence>
<dbReference type="EMBL" id="LR797181">
    <property type="protein sequence ID" value="CAB4192862.1"/>
    <property type="molecule type" value="Genomic_DNA"/>
</dbReference>
<protein>
    <submittedName>
        <fullName evidence="1">Uncharacterized protein</fullName>
    </submittedName>
</protein>
<reference evidence="1" key="1">
    <citation type="submission" date="2020-05" db="EMBL/GenBank/DDBJ databases">
        <authorList>
            <person name="Chiriac C."/>
            <person name="Salcher M."/>
            <person name="Ghai R."/>
            <person name="Kavagutti S V."/>
        </authorList>
    </citation>
    <scope>NUCLEOTIDE SEQUENCE</scope>
</reference>
<name>A0A6J5RAR3_9CAUD</name>
<accession>A0A6J5RAR3</accession>
<gene>
    <name evidence="1" type="ORF">UFOVP1244_109</name>
</gene>
<proteinExistence type="predicted"/>
<organism evidence="1">
    <name type="scientific">uncultured Caudovirales phage</name>
    <dbReference type="NCBI Taxonomy" id="2100421"/>
    <lineage>
        <taxon>Viruses</taxon>
        <taxon>Duplodnaviria</taxon>
        <taxon>Heunggongvirae</taxon>
        <taxon>Uroviricota</taxon>
        <taxon>Caudoviricetes</taxon>
        <taxon>Peduoviridae</taxon>
        <taxon>Maltschvirus</taxon>
        <taxon>Maltschvirus maltsch</taxon>
    </lineage>
</organism>